<dbReference type="EMBL" id="CYSD01000042">
    <property type="protein sequence ID" value="CUH81635.1"/>
    <property type="molecule type" value="Genomic_DNA"/>
</dbReference>
<dbReference type="OrthoDB" id="8448547at2"/>
<dbReference type="AlphaFoldDB" id="A0A0P1GIK8"/>
<organism evidence="1 2">
    <name type="scientific">Tritonibacter multivorans</name>
    <dbReference type="NCBI Taxonomy" id="928856"/>
    <lineage>
        <taxon>Bacteria</taxon>
        <taxon>Pseudomonadati</taxon>
        <taxon>Pseudomonadota</taxon>
        <taxon>Alphaproteobacteria</taxon>
        <taxon>Rhodobacterales</taxon>
        <taxon>Paracoccaceae</taxon>
        <taxon>Tritonibacter</taxon>
    </lineage>
</organism>
<keyword evidence="2" id="KW-1185">Reference proteome</keyword>
<protein>
    <submittedName>
        <fullName evidence="1">Phage tail tape measure protein, lambda family</fullName>
    </submittedName>
</protein>
<proteinExistence type="predicted"/>
<name>A0A0P1GIK8_9RHOB</name>
<gene>
    <name evidence="1" type="ORF">TRM7557_03522</name>
</gene>
<dbReference type="RefSeq" id="WP_058291484.1">
    <property type="nucleotide sequence ID" value="NZ_CYSD01000042.1"/>
</dbReference>
<accession>A0A0P1GIK8</accession>
<reference evidence="1 2" key="1">
    <citation type="submission" date="2015-09" db="EMBL/GenBank/DDBJ databases">
        <authorList>
            <consortium name="Swine Surveillance"/>
        </authorList>
    </citation>
    <scope>NUCLEOTIDE SEQUENCE [LARGE SCALE GENOMIC DNA]</scope>
    <source>
        <strain evidence="1 2">CECT 7557</strain>
    </source>
</reference>
<sequence>MEEADFSALDAESGSLGDALGTAAGMAASFRAELSHLSRGLASTSQGAGRLERGLSRGLSRAFTDLVVDGDGLSDVLEGLGRSMIRSTYNAAIRPVADQAGSALASGLSGLVGAVLPFADGAAFSAGRVVPFARGGVVNGPTHFPMRGGVGLMGEAGPEAIMPLVRGADGALGVRSSGGAAPTVVMNITTPDVAGFARARGQIANQMSRALSRGNRNR</sequence>
<dbReference type="STRING" id="928856.SAMN04488049_102359"/>
<dbReference type="Proteomes" id="UP000052022">
    <property type="component" value="Unassembled WGS sequence"/>
</dbReference>
<evidence type="ECO:0000313" key="1">
    <source>
        <dbReference type="EMBL" id="CUH81635.1"/>
    </source>
</evidence>
<evidence type="ECO:0000313" key="2">
    <source>
        <dbReference type="Proteomes" id="UP000052022"/>
    </source>
</evidence>